<keyword evidence="3 5" id="KW-0238">DNA-binding</keyword>
<accession>A0ABV5AEK6</accession>
<evidence type="ECO:0000259" key="6">
    <source>
        <dbReference type="PROSITE" id="PS51898"/>
    </source>
</evidence>
<evidence type="ECO:0000313" key="9">
    <source>
        <dbReference type="Proteomes" id="UP001579974"/>
    </source>
</evidence>
<feature type="domain" description="Core-binding (CB)" evidence="7">
    <location>
        <begin position="63"/>
        <end position="147"/>
    </location>
</feature>
<dbReference type="PANTHER" id="PTHR30629:SF2">
    <property type="entry name" value="PROPHAGE INTEGRASE INTS-RELATED"/>
    <property type="match status" value="1"/>
</dbReference>
<name>A0ABV5AEK6_9BACL</name>
<dbReference type="Gene3D" id="1.10.150.130">
    <property type="match status" value="1"/>
</dbReference>
<keyword evidence="9" id="KW-1185">Reference proteome</keyword>
<dbReference type="SUPFAM" id="SSF56349">
    <property type="entry name" value="DNA breaking-rejoining enzymes"/>
    <property type="match status" value="1"/>
</dbReference>
<dbReference type="InterPro" id="IPR044068">
    <property type="entry name" value="CB"/>
</dbReference>
<dbReference type="EMBL" id="JBDXSU010000006">
    <property type="protein sequence ID" value="MFB5190684.1"/>
    <property type="molecule type" value="Genomic_DNA"/>
</dbReference>
<dbReference type="PANTHER" id="PTHR30629">
    <property type="entry name" value="PROPHAGE INTEGRASE"/>
    <property type="match status" value="1"/>
</dbReference>
<reference evidence="8 9" key="1">
    <citation type="journal article" date="2024" name="Int. J. Mol. Sci.">
        <title>Exploration of Alicyclobacillus spp. Genome in Search of Antibiotic Resistance.</title>
        <authorList>
            <person name="Bucka-Kolendo J."/>
            <person name="Kiousi D.E."/>
            <person name="Dekowska A."/>
            <person name="Mikolajczuk-Szczyrba A."/>
            <person name="Karadedos D.M."/>
            <person name="Michael P."/>
            <person name="Galanis A."/>
            <person name="Sokolowska B."/>
        </authorList>
    </citation>
    <scope>NUCLEOTIDE SEQUENCE [LARGE SCALE GENOMIC DNA]</scope>
    <source>
        <strain evidence="8 9">KKP 3000</strain>
    </source>
</reference>
<dbReference type="InterPro" id="IPR010998">
    <property type="entry name" value="Integrase_recombinase_N"/>
</dbReference>
<dbReference type="InterPro" id="IPR028259">
    <property type="entry name" value="AP2-like_int_N"/>
</dbReference>
<comment type="caution">
    <text evidence="8">The sequence shown here is derived from an EMBL/GenBank/DDBJ whole genome shotgun (WGS) entry which is preliminary data.</text>
</comment>
<dbReference type="RefSeq" id="WP_275474702.1">
    <property type="nucleotide sequence ID" value="NZ_CP162940.1"/>
</dbReference>
<dbReference type="Pfam" id="PF14657">
    <property type="entry name" value="Arm-DNA-bind_4"/>
    <property type="match status" value="1"/>
</dbReference>
<evidence type="ECO:0000256" key="4">
    <source>
        <dbReference type="ARBA" id="ARBA00023172"/>
    </source>
</evidence>
<sequence length="254" mass="29540">MRGSVKKDGRSWYIVFDMGTDPITGKRRQKKKRGFGTKKDAESALAKMMAEAESGMYAHSEKTTVDKFIAQWLEDKKPSVRKSTHRSYEWLMRRHVIPYIGSVRLSKLSPMHLQRLYSTLQTNEKPISNRSILHVHLVLQEALDRAVKWGMVPRNVAKAVDPPRPQKVHFQVWTQQETLQFIEIARDDRYYIAFLLAITTGMRKGEILGLRWQDIDLHQNIVSVRQTLSYTGKGSEFQPPKTDHANAPFRFQFR</sequence>
<dbReference type="InterPro" id="IPR002104">
    <property type="entry name" value="Integrase_catalytic"/>
</dbReference>
<dbReference type="InterPro" id="IPR013762">
    <property type="entry name" value="Integrase-like_cat_sf"/>
</dbReference>
<dbReference type="Pfam" id="PF14659">
    <property type="entry name" value="Phage_int_SAM_3"/>
    <property type="match status" value="1"/>
</dbReference>
<evidence type="ECO:0000256" key="1">
    <source>
        <dbReference type="ARBA" id="ARBA00008857"/>
    </source>
</evidence>
<dbReference type="InterPro" id="IPR011010">
    <property type="entry name" value="DNA_brk_join_enz"/>
</dbReference>
<dbReference type="Gene3D" id="1.10.443.10">
    <property type="entry name" value="Intergrase catalytic core"/>
    <property type="match status" value="1"/>
</dbReference>
<evidence type="ECO:0000256" key="3">
    <source>
        <dbReference type="ARBA" id="ARBA00023125"/>
    </source>
</evidence>
<dbReference type="Pfam" id="PF00589">
    <property type="entry name" value="Phage_integrase"/>
    <property type="match status" value="1"/>
</dbReference>
<organism evidence="8 9">
    <name type="scientific">Alicyclobacillus fastidiosus</name>
    <dbReference type="NCBI Taxonomy" id="392011"/>
    <lineage>
        <taxon>Bacteria</taxon>
        <taxon>Bacillati</taxon>
        <taxon>Bacillota</taxon>
        <taxon>Bacilli</taxon>
        <taxon>Bacillales</taxon>
        <taxon>Alicyclobacillaceae</taxon>
        <taxon>Alicyclobacillus</taxon>
    </lineage>
</organism>
<evidence type="ECO:0000313" key="8">
    <source>
        <dbReference type="EMBL" id="MFB5190684.1"/>
    </source>
</evidence>
<dbReference type="Proteomes" id="UP001579974">
    <property type="component" value="Unassembled WGS sequence"/>
</dbReference>
<evidence type="ECO:0000256" key="2">
    <source>
        <dbReference type="ARBA" id="ARBA00022908"/>
    </source>
</evidence>
<keyword evidence="4" id="KW-0233">DNA recombination</keyword>
<dbReference type="PROSITE" id="PS51898">
    <property type="entry name" value="TYR_RECOMBINASE"/>
    <property type="match status" value="1"/>
</dbReference>
<protein>
    <submittedName>
        <fullName evidence="8">Site-specific integrase</fullName>
    </submittedName>
</protein>
<gene>
    <name evidence="8" type="ORF">KKP3000_004155</name>
</gene>
<dbReference type="PROSITE" id="PS51900">
    <property type="entry name" value="CB"/>
    <property type="match status" value="1"/>
</dbReference>
<keyword evidence="2" id="KW-0229">DNA integration</keyword>
<comment type="similarity">
    <text evidence="1">Belongs to the 'phage' integrase family.</text>
</comment>
<evidence type="ECO:0000259" key="7">
    <source>
        <dbReference type="PROSITE" id="PS51900"/>
    </source>
</evidence>
<evidence type="ECO:0000256" key="5">
    <source>
        <dbReference type="PROSITE-ProRule" id="PRU01248"/>
    </source>
</evidence>
<dbReference type="InterPro" id="IPR050808">
    <property type="entry name" value="Phage_Integrase"/>
</dbReference>
<proteinExistence type="inferred from homology"/>
<dbReference type="InterPro" id="IPR004107">
    <property type="entry name" value="Integrase_SAM-like_N"/>
</dbReference>
<feature type="domain" description="Tyr recombinase" evidence="6">
    <location>
        <begin position="168"/>
        <end position="254"/>
    </location>
</feature>